<feature type="region of interest" description="Disordered" evidence="11">
    <location>
        <begin position="223"/>
        <end position="250"/>
    </location>
</feature>
<accession>A0A4P9YZS2</accession>
<feature type="domain" description="SUN" evidence="12">
    <location>
        <begin position="1"/>
        <end position="149"/>
    </location>
</feature>
<feature type="non-terminal residue" evidence="13">
    <location>
        <position position="1"/>
    </location>
</feature>
<feature type="non-terminal residue" evidence="13">
    <location>
        <position position="295"/>
    </location>
</feature>
<keyword evidence="14" id="KW-1185">Reference proteome</keyword>
<feature type="region of interest" description="Disordered" evidence="11">
    <location>
        <begin position="178"/>
        <end position="211"/>
    </location>
</feature>
<evidence type="ECO:0000256" key="4">
    <source>
        <dbReference type="ARBA" id="ARBA00022824"/>
    </source>
</evidence>
<dbReference type="GO" id="GO:0005789">
    <property type="term" value="C:endoplasmic reticulum membrane"/>
    <property type="evidence" value="ECO:0007669"/>
    <property type="project" value="UniProtKB-SubCell"/>
</dbReference>
<dbReference type="OrthoDB" id="266334at2759"/>
<evidence type="ECO:0000259" key="12">
    <source>
        <dbReference type="PROSITE" id="PS51469"/>
    </source>
</evidence>
<dbReference type="FunFam" id="2.60.120.260:FF:000099">
    <property type="entry name" value="Uncharacterized protein, isoform C"/>
    <property type="match status" value="1"/>
</dbReference>
<dbReference type="GO" id="GO:0034975">
    <property type="term" value="P:protein folding in endoplasmic reticulum"/>
    <property type="evidence" value="ECO:0007669"/>
    <property type="project" value="TreeGrafter"/>
</dbReference>
<dbReference type="Proteomes" id="UP000278143">
    <property type="component" value="Unassembled WGS sequence"/>
</dbReference>
<dbReference type="SUPFAM" id="SSF49785">
    <property type="entry name" value="Galactose-binding domain-like"/>
    <property type="match status" value="1"/>
</dbReference>
<dbReference type="Pfam" id="PF07738">
    <property type="entry name" value="Sad1_UNC"/>
    <property type="match status" value="1"/>
</dbReference>
<evidence type="ECO:0000256" key="1">
    <source>
        <dbReference type="ARBA" id="ARBA00004115"/>
    </source>
</evidence>
<dbReference type="InterPro" id="IPR045120">
    <property type="entry name" value="Suco/Slp1-like"/>
</dbReference>
<keyword evidence="2" id="KW-0812">Transmembrane</keyword>
<keyword evidence="3" id="KW-0732">Signal</keyword>
<keyword evidence="6" id="KW-0472">Membrane</keyword>
<evidence type="ECO:0000256" key="9">
    <source>
        <dbReference type="ARBA" id="ARBA00064635"/>
    </source>
</evidence>
<keyword evidence="7" id="KW-0325">Glycoprotein</keyword>
<evidence type="ECO:0000256" key="5">
    <source>
        <dbReference type="ARBA" id="ARBA00022989"/>
    </source>
</evidence>
<evidence type="ECO:0000256" key="11">
    <source>
        <dbReference type="SAM" id="MobiDB-lite"/>
    </source>
</evidence>
<keyword evidence="5" id="KW-1133">Transmembrane helix</keyword>
<dbReference type="EMBL" id="KZ989668">
    <property type="protein sequence ID" value="RKP25646.1"/>
    <property type="molecule type" value="Genomic_DNA"/>
</dbReference>
<evidence type="ECO:0000256" key="2">
    <source>
        <dbReference type="ARBA" id="ARBA00022692"/>
    </source>
</evidence>
<comment type="subcellular location">
    <subcellularLocation>
        <location evidence="1">Endoplasmic reticulum membrane</location>
        <topology evidence="1">Single-pass type I membrane protein</topology>
    </subcellularLocation>
</comment>
<dbReference type="PANTHER" id="PTHR12953:SF0">
    <property type="entry name" value="SUN DOMAIN-CONTAINING OSSIFICATION FACTOR"/>
    <property type="match status" value="1"/>
</dbReference>
<dbReference type="PANTHER" id="PTHR12953">
    <property type="entry name" value="MEMBRANE PROTEIN CH1 RELATED"/>
    <property type="match status" value="1"/>
</dbReference>
<evidence type="ECO:0000256" key="8">
    <source>
        <dbReference type="ARBA" id="ARBA00061226"/>
    </source>
</evidence>
<comment type="similarity">
    <text evidence="8">Belongs to the SLP1 family.</text>
</comment>
<evidence type="ECO:0000256" key="3">
    <source>
        <dbReference type="ARBA" id="ARBA00022729"/>
    </source>
</evidence>
<comment type="subunit">
    <text evidence="9">Interacts with EMP65.</text>
</comment>
<dbReference type="InterPro" id="IPR008979">
    <property type="entry name" value="Galactose-bd-like_sf"/>
</dbReference>
<evidence type="ECO:0000256" key="6">
    <source>
        <dbReference type="ARBA" id="ARBA00023136"/>
    </source>
</evidence>
<organism evidence="13 14">
    <name type="scientific">Syncephalis pseudoplumigaleata</name>
    <dbReference type="NCBI Taxonomy" id="1712513"/>
    <lineage>
        <taxon>Eukaryota</taxon>
        <taxon>Fungi</taxon>
        <taxon>Fungi incertae sedis</taxon>
        <taxon>Zoopagomycota</taxon>
        <taxon>Zoopagomycotina</taxon>
        <taxon>Zoopagomycetes</taxon>
        <taxon>Zoopagales</taxon>
        <taxon>Piptocephalidaceae</taxon>
        <taxon>Syncephalis</taxon>
    </lineage>
</organism>
<dbReference type="Gene3D" id="2.60.120.260">
    <property type="entry name" value="Galactose-binding domain-like"/>
    <property type="match status" value="1"/>
</dbReference>
<gene>
    <name evidence="13" type="ORF">SYNPS1DRAFT_6408</name>
</gene>
<evidence type="ECO:0000313" key="14">
    <source>
        <dbReference type="Proteomes" id="UP000278143"/>
    </source>
</evidence>
<feature type="compositionally biased region" description="Pro residues" evidence="11">
    <location>
        <begin position="236"/>
        <end position="250"/>
    </location>
</feature>
<proteinExistence type="inferred from homology"/>
<protein>
    <recommendedName>
        <fullName evidence="10">SUN-like protein 1</fullName>
    </recommendedName>
</protein>
<sequence length="295" mass="32834">KDMRDQSNYASFDCGATVLASNGEAKGATAILFDTKEQYMLNRCSAEKFVVVELCDEILVDTVMLANHEFFSSMFKDFRISVTDQYVRNGRTNWHTLGHYQARNARDLQAFHVENPILWARYLRIDFLSHYGNEYYCPVSVLRVYGPTMMEQYRREEQAAEATIADQLLKEAVVVDEPAKPSETAHVSTATTAEASATTTMPSSGPSTTMTVHNASMEATATATVHDHPASASSPSPSPSPIIPIIPPAPSATTQESIFRTITKRLSALELNLTLSHRYLEEQSRELNRVFANVE</sequence>
<evidence type="ECO:0000313" key="13">
    <source>
        <dbReference type="EMBL" id="RKP25646.1"/>
    </source>
</evidence>
<reference evidence="14" key="1">
    <citation type="journal article" date="2018" name="Nat. Microbiol.">
        <title>Leveraging single-cell genomics to expand the fungal tree of life.</title>
        <authorList>
            <person name="Ahrendt S.R."/>
            <person name="Quandt C.A."/>
            <person name="Ciobanu D."/>
            <person name="Clum A."/>
            <person name="Salamov A."/>
            <person name="Andreopoulos B."/>
            <person name="Cheng J.F."/>
            <person name="Woyke T."/>
            <person name="Pelin A."/>
            <person name="Henrissat B."/>
            <person name="Reynolds N.K."/>
            <person name="Benny G.L."/>
            <person name="Smith M.E."/>
            <person name="James T.Y."/>
            <person name="Grigoriev I.V."/>
        </authorList>
    </citation>
    <scope>NUCLEOTIDE SEQUENCE [LARGE SCALE GENOMIC DNA]</scope>
    <source>
        <strain evidence="14">Benny S71-1</strain>
    </source>
</reference>
<feature type="compositionally biased region" description="Low complexity" evidence="11">
    <location>
        <begin position="182"/>
        <end position="211"/>
    </location>
</feature>
<dbReference type="AlphaFoldDB" id="A0A4P9YZS2"/>
<name>A0A4P9YZS2_9FUNG</name>
<dbReference type="InterPro" id="IPR012919">
    <property type="entry name" value="SUN_dom"/>
</dbReference>
<evidence type="ECO:0000256" key="7">
    <source>
        <dbReference type="ARBA" id="ARBA00023180"/>
    </source>
</evidence>
<dbReference type="PROSITE" id="PS51469">
    <property type="entry name" value="SUN"/>
    <property type="match status" value="1"/>
</dbReference>
<keyword evidence="4" id="KW-0256">Endoplasmic reticulum</keyword>
<evidence type="ECO:0000256" key="10">
    <source>
        <dbReference type="ARBA" id="ARBA00075366"/>
    </source>
</evidence>